<protein>
    <submittedName>
        <fullName evidence="9">MFS transporter</fullName>
    </submittedName>
</protein>
<gene>
    <name evidence="9" type="ORF">HH308_14535</name>
</gene>
<dbReference type="InterPro" id="IPR036259">
    <property type="entry name" value="MFS_trans_sf"/>
</dbReference>
<proteinExistence type="predicted"/>
<dbReference type="Gene3D" id="1.20.1720.10">
    <property type="entry name" value="Multidrug resistance protein D"/>
    <property type="match status" value="1"/>
</dbReference>
<feature type="transmembrane region" description="Helical" evidence="7">
    <location>
        <begin position="299"/>
        <end position="318"/>
    </location>
</feature>
<evidence type="ECO:0000256" key="5">
    <source>
        <dbReference type="ARBA" id="ARBA00022989"/>
    </source>
</evidence>
<dbReference type="RefSeq" id="WP_170194945.1">
    <property type="nucleotide sequence ID" value="NZ_JABBNB010000014.1"/>
</dbReference>
<evidence type="ECO:0000259" key="8">
    <source>
        <dbReference type="PROSITE" id="PS50850"/>
    </source>
</evidence>
<feature type="transmembrane region" description="Helical" evidence="7">
    <location>
        <begin position="112"/>
        <end position="130"/>
    </location>
</feature>
<keyword evidence="5 7" id="KW-1133">Transmembrane helix</keyword>
<dbReference type="GO" id="GO:0005886">
    <property type="term" value="C:plasma membrane"/>
    <property type="evidence" value="ECO:0007669"/>
    <property type="project" value="UniProtKB-SubCell"/>
</dbReference>
<feature type="transmembrane region" description="Helical" evidence="7">
    <location>
        <begin position="53"/>
        <end position="75"/>
    </location>
</feature>
<dbReference type="PANTHER" id="PTHR42718">
    <property type="entry name" value="MAJOR FACILITATOR SUPERFAMILY MULTIDRUG TRANSPORTER MFSC"/>
    <property type="match status" value="1"/>
</dbReference>
<sequence length="465" mass="48421">MFRRLRPSSSPGFNRPLALLVAGSLFMENLDGTILQTAAPAVAADFGITPSSVGVTMVTYLLAVAVAVPASGWIADRYGTRRVFLCALAGFTATSLLCALAPNLLWLCIFRTVQGLAGALMVPIGRLAVLRAIRPTALLAAMAYLTWPSLVAPVVAPFLGGLLADTVGWRWIFGVNIPIGIALAVVGLAVVPRIDPPERIPLDWRGFALVSGAVVCLTGGVELMAGGRWPIVVALLTASSALGVAAVRAMTRRDHPLFDLDVLRIKTFRAGNLSGSVYRLMITAAPFLFALLLQSGFGWSAASAGAIITAVFVGNLAIKPLTTPIIRRLGFRRTLVWSNVAGAIALGAFVFVTPSVPVTVIVGLMLASGVFRSIGFSAYNTVQFADVGERDLVAANTLSSTLQQIATALGIAVASLAVRIGVAIAGPDGDLAYRLAFAVAAAVMSIPLFGALRLSPDAGAHAARR</sequence>
<reference evidence="9 10" key="1">
    <citation type="submission" date="2020-04" db="EMBL/GenBank/DDBJ databases">
        <title>Gordonia sp. nov. TBRC 11910.</title>
        <authorList>
            <person name="Suriyachadkun C."/>
        </authorList>
    </citation>
    <scope>NUCLEOTIDE SEQUENCE [LARGE SCALE GENOMIC DNA]</scope>
    <source>
        <strain evidence="9 10">TBRC 11910</strain>
    </source>
</reference>
<evidence type="ECO:0000313" key="9">
    <source>
        <dbReference type="EMBL" id="NMO02433.1"/>
    </source>
</evidence>
<dbReference type="Gene3D" id="1.20.1250.20">
    <property type="entry name" value="MFS general substrate transporter like domains"/>
    <property type="match status" value="1"/>
</dbReference>
<keyword evidence="4 7" id="KW-0812">Transmembrane</keyword>
<dbReference type="GO" id="GO:0022857">
    <property type="term" value="F:transmembrane transporter activity"/>
    <property type="evidence" value="ECO:0007669"/>
    <property type="project" value="InterPro"/>
</dbReference>
<dbReference type="AlphaFoldDB" id="A0A848L1E3"/>
<feature type="domain" description="Major facilitator superfamily (MFS) profile" evidence="8">
    <location>
        <begin position="17"/>
        <end position="459"/>
    </location>
</feature>
<keyword evidence="2" id="KW-0813">Transport</keyword>
<evidence type="ECO:0000256" key="4">
    <source>
        <dbReference type="ARBA" id="ARBA00022692"/>
    </source>
</evidence>
<dbReference type="PROSITE" id="PS50850">
    <property type="entry name" value="MFS"/>
    <property type="match status" value="1"/>
</dbReference>
<dbReference type="Proteomes" id="UP000550729">
    <property type="component" value="Unassembled WGS sequence"/>
</dbReference>
<feature type="transmembrane region" description="Helical" evidence="7">
    <location>
        <begin position="171"/>
        <end position="194"/>
    </location>
</feature>
<name>A0A848L1E3_9ACTN</name>
<feature type="transmembrane region" description="Helical" evidence="7">
    <location>
        <begin position="272"/>
        <end position="293"/>
    </location>
</feature>
<comment type="caution">
    <text evidence="9">The sequence shown here is derived from an EMBL/GenBank/DDBJ whole genome shotgun (WGS) entry which is preliminary data.</text>
</comment>
<dbReference type="Pfam" id="PF07690">
    <property type="entry name" value="MFS_1"/>
    <property type="match status" value="2"/>
</dbReference>
<keyword evidence="6 7" id="KW-0472">Membrane</keyword>
<organism evidence="9 10">
    <name type="scientific">Gordonia asplenii</name>
    <dbReference type="NCBI Taxonomy" id="2725283"/>
    <lineage>
        <taxon>Bacteria</taxon>
        <taxon>Bacillati</taxon>
        <taxon>Actinomycetota</taxon>
        <taxon>Actinomycetes</taxon>
        <taxon>Mycobacteriales</taxon>
        <taxon>Gordoniaceae</taxon>
        <taxon>Gordonia</taxon>
    </lineage>
</organism>
<keyword evidence="3" id="KW-1003">Cell membrane</keyword>
<comment type="subcellular location">
    <subcellularLocation>
        <location evidence="1">Cell membrane</location>
        <topology evidence="1">Multi-pass membrane protein</topology>
    </subcellularLocation>
</comment>
<dbReference type="PANTHER" id="PTHR42718:SF46">
    <property type="entry name" value="BLR6921 PROTEIN"/>
    <property type="match status" value="1"/>
</dbReference>
<feature type="transmembrane region" description="Helical" evidence="7">
    <location>
        <begin position="431"/>
        <end position="455"/>
    </location>
</feature>
<feature type="transmembrane region" description="Helical" evidence="7">
    <location>
        <begin position="231"/>
        <end position="251"/>
    </location>
</feature>
<dbReference type="InterPro" id="IPR020846">
    <property type="entry name" value="MFS_dom"/>
</dbReference>
<evidence type="ECO:0000256" key="3">
    <source>
        <dbReference type="ARBA" id="ARBA00022475"/>
    </source>
</evidence>
<dbReference type="SUPFAM" id="SSF103473">
    <property type="entry name" value="MFS general substrate transporter"/>
    <property type="match status" value="1"/>
</dbReference>
<accession>A0A848L1E3</accession>
<feature type="transmembrane region" description="Helical" evidence="7">
    <location>
        <begin position="402"/>
        <end position="425"/>
    </location>
</feature>
<evidence type="ECO:0000313" key="10">
    <source>
        <dbReference type="Proteomes" id="UP000550729"/>
    </source>
</evidence>
<evidence type="ECO:0000256" key="2">
    <source>
        <dbReference type="ARBA" id="ARBA00022448"/>
    </source>
</evidence>
<dbReference type="InterPro" id="IPR011701">
    <property type="entry name" value="MFS"/>
</dbReference>
<feature type="transmembrane region" description="Helical" evidence="7">
    <location>
        <begin position="137"/>
        <end position="159"/>
    </location>
</feature>
<evidence type="ECO:0000256" key="7">
    <source>
        <dbReference type="SAM" id="Phobius"/>
    </source>
</evidence>
<evidence type="ECO:0000256" key="6">
    <source>
        <dbReference type="ARBA" id="ARBA00023136"/>
    </source>
</evidence>
<feature type="transmembrane region" description="Helical" evidence="7">
    <location>
        <begin position="330"/>
        <end position="352"/>
    </location>
</feature>
<evidence type="ECO:0000256" key="1">
    <source>
        <dbReference type="ARBA" id="ARBA00004651"/>
    </source>
</evidence>
<feature type="transmembrane region" description="Helical" evidence="7">
    <location>
        <begin position="82"/>
        <end position="106"/>
    </location>
</feature>
<feature type="transmembrane region" description="Helical" evidence="7">
    <location>
        <begin position="206"/>
        <end position="225"/>
    </location>
</feature>
<dbReference type="EMBL" id="JABBNB010000014">
    <property type="protein sequence ID" value="NMO02433.1"/>
    <property type="molecule type" value="Genomic_DNA"/>
</dbReference>
<keyword evidence="10" id="KW-1185">Reference proteome</keyword>